<protein>
    <recommendedName>
        <fullName evidence="2">Protein kinase domain-containing protein</fullName>
    </recommendedName>
</protein>
<dbReference type="Pfam" id="PF00069">
    <property type="entry name" value="Pkinase"/>
    <property type="match status" value="1"/>
</dbReference>
<dbReference type="AlphaFoldDB" id="A0AAJ0G3M9"/>
<accession>A0AAJ0G3M9</accession>
<reference evidence="3" key="1">
    <citation type="submission" date="2023-04" db="EMBL/GenBank/DDBJ databases">
        <title>Black Yeasts Isolated from many extreme environments.</title>
        <authorList>
            <person name="Coleine C."/>
            <person name="Stajich J.E."/>
            <person name="Selbmann L."/>
        </authorList>
    </citation>
    <scope>NUCLEOTIDE SEQUENCE</scope>
    <source>
        <strain evidence="3">CCFEE 5312</strain>
    </source>
</reference>
<dbReference type="GO" id="GO:0005524">
    <property type="term" value="F:ATP binding"/>
    <property type="evidence" value="ECO:0007669"/>
    <property type="project" value="InterPro"/>
</dbReference>
<dbReference type="EMBL" id="JAWDJX010000156">
    <property type="protein sequence ID" value="KAK3045756.1"/>
    <property type="molecule type" value="Genomic_DNA"/>
</dbReference>
<dbReference type="Gene3D" id="1.10.510.10">
    <property type="entry name" value="Transferase(Phosphotransferase) domain 1"/>
    <property type="match status" value="1"/>
</dbReference>
<organism evidence="3 4">
    <name type="scientific">Extremus antarcticus</name>
    <dbReference type="NCBI Taxonomy" id="702011"/>
    <lineage>
        <taxon>Eukaryota</taxon>
        <taxon>Fungi</taxon>
        <taxon>Dikarya</taxon>
        <taxon>Ascomycota</taxon>
        <taxon>Pezizomycotina</taxon>
        <taxon>Dothideomycetes</taxon>
        <taxon>Dothideomycetidae</taxon>
        <taxon>Mycosphaerellales</taxon>
        <taxon>Extremaceae</taxon>
        <taxon>Extremus</taxon>
    </lineage>
</organism>
<dbReference type="InterPro" id="IPR051681">
    <property type="entry name" value="Ser/Thr_Kinases-Pseudokinases"/>
</dbReference>
<dbReference type="InterPro" id="IPR000719">
    <property type="entry name" value="Prot_kinase_dom"/>
</dbReference>
<dbReference type="PANTHER" id="PTHR44329">
    <property type="entry name" value="SERINE/THREONINE-PROTEIN KINASE TNNI3K-RELATED"/>
    <property type="match status" value="1"/>
</dbReference>
<comment type="caution">
    <text evidence="3">The sequence shown here is derived from an EMBL/GenBank/DDBJ whole genome shotgun (WGS) entry which is preliminary data.</text>
</comment>
<dbReference type="InterPro" id="IPR011009">
    <property type="entry name" value="Kinase-like_dom_sf"/>
</dbReference>
<name>A0AAJ0G3M9_9PEZI</name>
<evidence type="ECO:0000313" key="4">
    <source>
        <dbReference type="Proteomes" id="UP001271007"/>
    </source>
</evidence>
<dbReference type="PANTHER" id="PTHR44329:SF261">
    <property type="entry name" value="ZINC FINGER CONTAINING PROTEIN KINASE-RELATED"/>
    <property type="match status" value="1"/>
</dbReference>
<evidence type="ECO:0000259" key="2">
    <source>
        <dbReference type="PROSITE" id="PS50011"/>
    </source>
</evidence>
<dbReference type="GO" id="GO:0004674">
    <property type="term" value="F:protein serine/threonine kinase activity"/>
    <property type="evidence" value="ECO:0007669"/>
    <property type="project" value="TreeGrafter"/>
</dbReference>
<dbReference type="PROSITE" id="PS50011">
    <property type="entry name" value="PROTEIN_KINASE_DOM"/>
    <property type="match status" value="1"/>
</dbReference>
<sequence>MDGSSTDEDPFTWDYDPDGNRGFFARLRPRNLPARVNFHHAIRYIRSEGALHHDQFAVAEKDDGGRYVGYFGLSMHQSPRRRSAWVFGSDPDKADLLLSAPARAEEDTGVHPAHGEFFQDSHFATLMVRAKGQSEGLEIFLDNALPVKMNGCMINANGSVLIGVFLYQLEFTDLNQTEHLDQINTQRQERGQRPLEYPATLTPTPTTDSQLIQDKFFVMRTVFGGSQGSVSFGLRRYGGPPVAAKRVLARTHSPRYECLMREIKMLSRFRDEDHVVHFANGFSVAEATRGMSNSTQLDITLIIEPATTYCLSTLLTDRKRYYTVADIRRFSADWASGLNAIHLLPGLHRDISANNLGMGPNGVVLDLGCGIGDPKSNDHNVGTIPCLAPEIMALKRKQTTAPFSSSADVWSLGLMITLWLLQMATPPWQSKPISVDQGVTQESLRNLVASLDSFTKGSSPLPMPEGDIESLRDLVDIVKTMLAWGAHWRPTAEDVASKLRMHVSRSMSAGVL</sequence>
<proteinExistence type="predicted"/>
<gene>
    <name evidence="3" type="ORF">LTR09_012698</name>
</gene>
<evidence type="ECO:0000256" key="1">
    <source>
        <dbReference type="SAM" id="MobiDB-lite"/>
    </source>
</evidence>
<feature type="domain" description="Protein kinase" evidence="2">
    <location>
        <begin position="216"/>
        <end position="505"/>
    </location>
</feature>
<keyword evidence="4" id="KW-1185">Reference proteome</keyword>
<dbReference type="Proteomes" id="UP001271007">
    <property type="component" value="Unassembled WGS sequence"/>
</dbReference>
<feature type="region of interest" description="Disordered" evidence="1">
    <location>
        <begin position="185"/>
        <end position="204"/>
    </location>
</feature>
<dbReference type="SUPFAM" id="SSF56112">
    <property type="entry name" value="Protein kinase-like (PK-like)"/>
    <property type="match status" value="1"/>
</dbReference>
<evidence type="ECO:0000313" key="3">
    <source>
        <dbReference type="EMBL" id="KAK3045756.1"/>
    </source>
</evidence>